<gene>
    <name evidence="1" type="ORF">JFL43_08060</name>
</gene>
<proteinExistence type="predicted"/>
<comment type="caution">
    <text evidence="1">The sequence shown here is derived from an EMBL/GenBank/DDBJ whole genome shotgun (WGS) entry which is preliminary data.</text>
</comment>
<sequence>MFPSFGMLPVKPRKLLVNHAKLLLNYDFQSNIIMYTSATRTKKDDIAGFPEKSSFTILLLVITY</sequence>
<dbReference type="RefSeq" id="WP_200748620.1">
    <property type="nucleotide sequence ID" value="NZ_JAEOAH010000007.1"/>
</dbReference>
<evidence type="ECO:0000313" key="1">
    <source>
        <dbReference type="EMBL" id="MBK3494813.1"/>
    </source>
</evidence>
<dbReference type="EMBL" id="JAEOAH010000007">
    <property type="protein sequence ID" value="MBK3494813.1"/>
    <property type="molecule type" value="Genomic_DNA"/>
</dbReference>
<accession>A0ABS1H5W3</accession>
<keyword evidence="2" id="KW-1185">Reference proteome</keyword>
<name>A0ABS1H5W3_9BACL</name>
<evidence type="ECO:0000313" key="2">
    <source>
        <dbReference type="Proteomes" id="UP000618943"/>
    </source>
</evidence>
<protein>
    <submittedName>
        <fullName evidence="1">Uncharacterized protein</fullName>
    </submittedName>
</protein>
<organism evidence="1 2">
    <name type="scientific">Viridibacillus soli</name>
    <dbReference type="NCBI Taxonomy" id="2798301"/>
    <lineage>
        <taxon>Bacteria</taxon>
        <taxon>Bacillati</taxon>
        <taxon>Bacillota</taxon>
        <taxon>Bacilli</taxon>
        <taxon>Bacillales</taxon>
        <taxon>Caryophanaceae</taxon>
        <taxon>Viridibacillus</taxon>
    </lineage>
</organism>
<dbReference type="Proteomes" id="UP000618943">
    <property type="component" value="Unassembled WGS sequence"/>
</dbReference>
<reference evidence="1 2" key="1">
    <citation type="submission" date="2020-12" db="EMBL/GenBank/DDBJ databases">
        <title>YIM B01967 draft genome.</title>
        <authorList>
            <person name="Yan X."/>
        </authorList>
    </citation>
    <scope>NUCLEOTIDE SEQUENCE [LARGE SCALE GENOMIC DNA]</scope>
    <source>
        <strain evidence="1 2">YIM B01967</strain>
    </source>
</reference>